<dbReference type="EMBL" id="AP028911">
    <property type="protein sequence ID" value="BES92573.1"/>
    <property type="molecule type" value="Genomic_DNA"/>
</dbReference>
<dbReference type="InterPro" id="IPR041679">
    <property type="entry name" value="DNA2/NAM7-like_C"/>
</dbReference>
<protein>
    <submittedName>
        <fullName evidence="5">Moloney leukemia virus</fullName>
    </submittedName>
</protein>
<gene>
    <name evidence="5" type="ORF">NTJ_05383</name>
</gene>
<feature type="domain" description="DNA2/NAM7 helicase helicase" evidence="3">
    <location>
        <begin position="748"/>
        <end position="809"/>
    </location>
</feature>
<reference evidence="5 6" key="1">
    <citation type="submission" date="2023-09" db="EMBL/GenBank/DDBJ databases">
        <title>Nesidiocoris tenuis whole genome shotgun sequence.</title>
        <authorList>
            <person name="Shibata T."/>
            <person name="Shimoda M."/>
            <person name="Kobayashi T."/>
            <person name="Uehara T."/>
        </authorList>
    </citation>
    <scope>NUCLEOTIDE SEQUENCE [LARGE SCALE GENOMIC DNA]</scope>
    <source>
        <strain evidence="5 6">Japan</strain>
    </source>
</reference>
<evidence type="ECO:0000313" key="5">
    <source>
        <dbReference type="EMBL" id="BES92573.1"/>
    </source>
</evidence>
<dbReference type="InterPro" id="IPR047187">
    <property type="entry name" value="SF1_C_Upf1"/>
</dbReference>
<evidence type="ECO:0000259" key="3">
    <source>
        <dbReference type="Pfam" id="PF13086"/>
    </source>
</evidence>
<feature type="domain" description="DNA2/NAM7 helicase-like C-terminal" evidence="4">
    <location>
        <begin position="837"/>
        <end position="1035"/>
    </location>
</feature>
<keyword evidence="6" id="KW-1185">Reference proteome</keyword>
<accession>A0ABN7AKS4</accession>
<dbReference type="InterPro" id="IPR027417">
    <property type="entry name" value="P-loop_NTPase"/>
</dbReference>
<proteinExistence type="predicted"/>
<dbReference type="InterPro" id="IPR041677">
    <property type="entry name" value="DNA2/NAM7_AAA_11"/>
</dbReference>
<dbReference type="PANTHER" id="PTHR45418:SF1">
    <property type="entry name" value="CANCER_TESTIS ANTIGEN 55"/>
    <property type="match status" value="1"/>
</dbReference>
<keyword evidence="2" id="KW-0963">Cytoplasm</keyword>
<dbReference type="CDD" id="cd18808">
    <property type="entry name" value="SF1_C_Upf1"/>
    <property type="match status" value="1"/>
</dbReference>
<dbReference type="Pfam" id="PF13087">
    <property type="entry name" value="AAA_12"/>
    <property type="match status" value="1"/>
</dbReference>
<dbReference type="Proteomes" id="UP001307889">
    <property type="component" value="Chromosome 3"/>
</dbReference>
<comment type="subcellular location">
    <subcellularLocation>
        <location evidence="1">Cytoplasm</location>
    </subcellularLocation>
</comment>
<feature type="domain" description="DNA2/NAM7 helicase helicase" evidence="3">
    <location>
        <begin position="608"/>
        <end position="690"/>
    </location>
</feature>
<dbReference type="PANTHER" id="PTHR45418">
    <property type="entry name" value="CANCER/TESTIS ANTIGEN 55"/>
    <property type="match status" value="1"/>
</dbReference>
<dbReference type="Pfam" id="PF13086">
    <property type="entry name" value="AAA_11"/>
    <property type="match status" value="2"/>
</dbReference>
<sequence>MLSLLASWVRKPLEAVGVVSPDYNILTEEERELMKFLQKELRDEKPVYKEHKGFVTQLCSNSIELDHKFIYELGTNDRFGIGDRVAYKVFKLVGESVVKDVTLLVEKNKLITKKVSAVIVKVEGSSYELSNRATFDLKKVRAEFLPILNDRVTLEGDYPKDRDDEFDMDFSLFNIIRVSPAKSKLITGSITEWSPESLTGVIGKEVCFHQNVCDKFSPKMGDMVLCNAIEGRYDNGFKWRAETVGLNTSDRPVQSHYKLVVAHVPSFNVVVGESKTLELCLSNLSKMMLTIKDVSATANGSNAVPQLEIKEQAPVILPGSFITWSVEVFGSKIGNTKVWLKWNVDCGRSKFITKSSISYVVVPQNVVGESNSSGMERGAPMEPRKVPHFIPGQARVRNPVFRRVPLKEFGVPHFIRTLCDSEEENKELIEVQILLQREYPSLAEGLNMKNYGEWMHTMLFLEEVSDERSYKKLDTQAHLYTSRQCIVFNFPIDSEYSKIVSGDSILVTKPWDSSLRFEGKIWETSATQLFCKFNPDFEQTIRSGALYDIVFKLNRSAYRRRHQAVDLVLEKIGGEWLFPAVSPDENLDESEEADDFDLGVFTTINKSVNQEQIRAVKNILTKKNLPYPYIIYGPPGTGKTLTVIELILQVYTRVPDCRILVAAPTNSAVDTLGVRLLGFGVLKKEDMVRLTGFNAYSQGQIATQLMDVSFIPNLGDPSSDSFVPFDRDPPPTIYANDIGKHKITIGTLSTLAILNNAGLPQGFFTHIVIDEAGQCHEPESLLPVSLVNPQKTQLVLAGDPMQLGPTITSMLARQYHFHRSLLDRFSSSYVYRKKYDAFERTSGYNPRLITRLIYNYRSLPKIVNLVGELYYENDLLPIISGNKSPEADILRTLEINGYKLSTGMNSLVFINVDSKDEQIDGSHSWYNSGEVLQVMYALNSLYAKGISPDDIGVITPYSLQVRKIYELLDSLKIFSPKVASVEEFQGQERNVIIISLVRNNLGLTKKLTTFLTDAQRINVALSRARILSVIIGNRKTLSLHPMWANIISRCHVMNFVNVSENDETS</sequence>
<organism evidence="5 6">
    <name type="scientific">Nesidiocoris tenuis</name>
    <dbReference type="NCBI Taxonomy" id="355587"/>
    <lineage>
        <taxon>Eukaryota</taxon>
        <taxon>Metazoa</taxon>
        <taxon>Ecdysozoa</taxon>
        <taxon>Arthropoda</taxon>
        <taxon>Hexapoda</taxon>
        <taxon>Insecta</taxon>
        <taxon>Pterygota</taxon>
        <taxon>Neoptera</taxon>
        <taxon>Paraneoptera</taxon>
        <taxon>Hemiptera</taxon>
        <taxon>Heteroptera</taxon>
        <taxon>Panheteroptera</taxon>
        <taxon>Cimicomorpha</taxon>
        <taxon>Miridae</taxon>
        <taxon>Dicyphina</taxon>
        <taxon>Nesidiocoris</taxon>
    </lineage>
</organism>
<evidence type="ECO:0000256" key="1">
    <source>
        <dbReference type="ARBA" id="ARBA00004496"/>
    </source>
</evidence>
<evidence type="ECO:0000256" key="2">
    <source>
        <dbReference type="ARBA" id="ARBA00022490"/>
    </source>
</evidence>
<evidence type="ECO:0000313" key="6">
    <source>
        <dbReference type="Proteomes" id="UP001307889"/>
    </source>
</evidence>
<name>A0ABN7AKS4_9HEMI</name>
<dbReference type="SUPFAM" id="SSF52540">
    <property type="entry name" value="P-loop containing nucleoside triphosphate hydrolases"/>
    <property type="match status" value="1"/>
</dbReference>
<evidence type="ECO:0000259" key="4">
    <source>
        <dbReference type="Pfam" id="PF13087"/>
    </source>
</evidence>
<dbReference type="Gene3D" id="3.40.50.300">
    <property type="entry name" value="P-loop containing nucleotide triphosphate hydrolases"/>
    <property type="match status" value="2"/>
</dbReference>